<dbReference type="RefSeq" id="XP_014667748.1">
    <property type="nucleotide sequence ID" value="XM_014812262.1"/>
</dbReference>
<evidence type="ECO:0000256" key="5">
    <source>
        <dbReference type="ARBA" id="ARBA00023180"/>
    </source>
</evidence>
<keyword evidence="5" id="KW-0325">Glycoprotein</keyword>
<evidence type="ECO:0000256" key="4">
    <source>
        <dbReference type="ARBA" id="ARBA00022801"/>
    </source>
</evidence>
<dbReference type="InterPro" id="IPR012251">
    <property type="entry name" value="GlcNAc_6-SO4ase"/>
</dbReference>
<dbReference type="PIRSF" id="PIRSF036666">
    <property type="entry name" value="G6S"/>
    <property type="match status" value="1"/>
</dbReference>
<gene>
    <name evidence="9" type="primary">LOC106809255</name>
</gene>
<dbReference type="PROSITE" id="PS00149">
    <property type="entry name" value="SULFATASE_2"/>
    <property type="match status" value="1"/>
</dbReference>
<keyword evidence="4" id="KW-0378">Hydrolase</keyword>
<dbReference type="Pfam" id="PF00884">
    <property type="entry name" value="Sulfatase"/>
    <property type="match status" value="1"/>
</dbReference>
<comment type="cofactor">
    <cofactor evidence="1">
        <name>Ca(2+)</name>
        <dbReference type="ChEBI" id="CHEBI:29108"/>
    </cofactor>
</comment>
<evidence type="ECO:0000256" key="2">
    <source>
        <dbReference type="ARBA" id="ARBA00008779"/>
    </source>
</evidence>
<feature type="domain" description="Sulfatase N-terminal" evidence="7">
    <location>
        <begin position="50"/>
        <end position="355"/>
    </location>
</feature>
<dbReference type="PROSITE" id="PS00523">
    <property type="entry name" value="SULFATASE_1"/>
    <property type="match status" value="1"/>
</dbReference>
<accession>A0ABM1E6C7</accession>
<organism evidence="8 9">
    <name type="scientific">Priapulus caudatus</name>
    <name type="common">Priapulid worm</name>
    <dbReference type="NCBI Taxonomy" id="37621"/>
    <lineage>
        <taxon>Eukaryota</taxon>
        <taxon>Metazoa</taxon>
        <taxon>Ecdysozoa</taxon>
        <taxon>Scalidophora</taxon>
        <taxon>Priapulida</taxon>
        <taxon>Priapulimorpha</taxon>
        <taxon>Priapulimorphida</taxon>
        <taxon>Priapulidae</taxon>
        <taxon>Priapulus</taxon>
    </lineage>
</organism>
<evidence type="ECO:0000256" key="3">
    <source>
        <dbReference type="ARBA" id="ARBA00022729"/>
    </source>
</evidence>
<dbReference type="InterPro" id="IPR000917">
    <property type="entry name" value="Sulfatase_N"/>
</dbReference>
<keyword evidence="3 6" id="KW-0732">Signal</keyword>
<evidence type="ECO:0000259" key="7">
    <source>
        <dbReference type="Pfam" id="PF00884"/>
    </source>
</evidence>
<reference evidence="9" key="1">
    <citation type="submission" date="2025-08" db="UniProtKB">
        <authorList>
            <consortium name="RefSeq"/>
        </authorList>
    </citation>
    <scope>IDENTIFICATION</scope>
</reference>
<keyword evidence="8" id="KW-1185">Reference proteome</keyword>
<feature type="chain" id="PRO_5045586518" evidence="6">
    <location>
        <begin position="28"/>
        <end position="519"/>
    </location>
</feature>
<proteinExistence type="inferred from homology"/>
<evidence type="ECO:0000313" key="9">
    <source>
        <dbReference type="RefSeq" id="XP_014667748.1"/>
    </source>
</evidence>
<dbReference type="CDD" id="cd16147">
    <property type="entry name" value="G6S"/>
    <property type="match status" value="1"/>
</dbReference>
<comment type="similarity">
    <text evidence="2">Belongs to the sulfatase family.</text>
</comment>
<evidence type="ECO:0000313" key="8">
    <source>
        <dbReference type="Proteomes" id="UP000695022"/>
    </source>
</evidence>
<dbReference type="InterPro" id="IPR017850">
    <property type="entry name" value="Alkaline_phosphatase_core_sf"/>
</dbReference>
<dbReference type="SUPFAM" id="SSF53649">
    <property type="entry name" value="Alkaline phosphatase-like"/>
    <property type="match status" value="1"/>
</dbReference>
<dbReference type="Gene3D" id="3.40.720.10">
    <property type="entry name" value="Alkaline Phosphatase, subunit A"/>
    <property type="match status" value="1"/>
</dbReference>
<evidence type="ECO:0000256" key="6">
    <source>
        <dbReference type="SAM" id="SignalP"/>
    </source>
</evidence>
<dbReference type="GeneID" id="106809255"/>
<sequence>MSVAMKVHVRLFFTFVCLIWLCHRVSTQNSIDSGKPPNIVFILTDDQDSMLGGVFATTPICCPSRGSILTGNYAHNTHIVNNSLSGNCSSKAWQSGPEKHSFATYLKEQGYKTFFAGKYLNQYGKSEAGGVEHVPPGWDEWHGLVGNSVYYNYVLSANGKKESHGDNYEKDYLTDVIHKKAVKYLREKVRPHGNPFFMMLSTPACHQPFTPAPQYAKNFSNLQAPRNGSFDKPGGKGKHWLLRQPPNPMDNTTLALIDDFFRNRWRTLLSVDDMVEDVINVLEKLALLENTYVFFTSDHGYHLGQFSLPFDKRQLYDFDIRVPMMVRGPGIKPASHSDELVLTIDLAPTFVDIAGGGAPSEMDGMSLTTLLVPSKKVTLPHWRGEFLVEYDGEYQTGPIPGCPQYIDGGVSHCKFECICNDAMNNTYSCARYKDMDHHLMYCLFHDSQNFVEVYDLAADPDQLNNIVATIDKKLLAMLNDRLIQLLICAGPSCKIVHPQYNHRMFNVQEAPGFSLGDHL</sequence>
<protein>
    <submittedName>
        <fullName evidence="9">N-acetylglucosamine-6-sulfatase-like isoform X1</fullName>
    </submittedName>
</protein>
<dbReference type="PANTHER" id="PTHR43108">
    <property type="entry name" value="N-ACETYLGLUCOSAMINE-6-SULFATASE FAMILY MEMBER"/>
    <property type="match status" value="1"/>
</dbReference>
<dbReference type="PANTHER" id="PTHR43108:SF8">
    <property type="entry name" value="SD21168P"/>
    <property type="match status" value="1"/>
</dbReference>
<dbReference type="Proteomes" id="UP000695022">
    <property type="component" value="Unplaced"/>
</dbReference>
<dbReference type="InterPro" id="IPR024607">
    <property type="entry name" value="Sulfatase_CS"/>
</dbReference>
<feature type="signal peptide" evidence="6">
    <location>
        <begin position="1"/>
        <end position="27"/>
    </location>
</feature>
<evidence type="ECO:0000256" key="1">
    <source>
        <dbReference type="ARBA" id="ARBA00001913"/>
    </source>
</evidence>
<name>A0ABM1E6C7_PRICU</name>